<gene>
    <name evidence="1" type="ORF">QFC20_006334</name>
</gene>
<sequence>MSEDIAESNATPSPQARYATHHAYTSSPSPLARRSESRQSNHSQTSTLSSFSRNDDRLPAPRSVQSSSGDPYASRSRATTPKPRDFQDAGDSSFTSSEDEDEHSMTPRSEMKRWTPSNVGAHGNARYSSEPPPETSSMTPVRQGTYRASHRPLDNGRGYDLESGGKVEAWRGAGETGESGGSGRRRSALPAEFINHVIGKSRPPWLDRRQTGHAISPLRLCQEVGYPSWTKLGHCVTSSSSPRIGLDPVN</sequence>
<accession>A0ACC2VE38</accession>
<dbReference type="Proteomes" id="UP001230649">
    <property type="component" value="Unassembled WGS sequence"/>
</dbReference>
<name>A0ACC2VE38_9TREE</name>
<keyword evidence="2" id="KW-1185">Reference proteome</keyword>
<organism evidence="1 2">
    <name type="scientific">Naganishia adeliensis</name>
    <dbReference type="NCBI Taxonomy" id="92952"/>
    <lineage>
        <taxon>Eukaryota</taxon>
        <taxon>Fungi</taxon>
        <taxon>Dikarya</taxon>
        <taxon>Basidiomycota</taxon>
        <taxon>Agaricomycotina</taxon>
        <taxon>Tremellomycetes</taxon>
        <taxon>Filobasidiales</taxon>
        <taxon>Filobasidiaceae</taxon>
        <taxon>Naganishia</taxon>
    </lineage>
</organism>
<comment type="caution">
    <text evidence="1">The sequence shown here is derived from an EMBL/GenBank/DDBJ whole genome shotgun (WGS) entry which is preliminary data.</text>
</comment>
<reference evidence="1" key="1">
    <citation type="submission" date="2023-04" db="EMBL/GenBank/DDBJ databases">
        <title>Draft Genome sequencing of Naganishia species isolated from polar environments using Oxford Nanopore Technology.</title>
        <authorList>
            <person name="Leo P."/>
            <person name="Venkateswaran K."/>
        </authorList>
    </citation>
    <scope>NUCLEOTIDE SEQUENCE</scope>
    <source>
        <strain evidence="1">MNA-CCFEE 5262</strain>
    </source>
</reference>
<proteinExistence type="predicted"/>
<protein>
    <submittedName>
        <fullName evidence="1">Uncharacterized protein</fullName>
    </submittedName>
</protein>
<dbReference type="EMBL" id="JASBWS010000109">
    <property type="protein sequence ID" value="KAJ9096866.1"/>
    <property type="molecule type" value="Genomic_DNA"/>
</dbReference>
<evidence type="ECO:0000313" key="1">
    <source>
        <dbReference type="EMBL" id="KAJ9096866.1"/>
    </source>
</evidence>
<evidence type="ECO:0000313" key="2">
    <source>
        <dbReference type="Proteomes" id="UP001230649"/>
    </source>
</evidence>